<dbReference type="Pfam" id="PF00903">
    <property type="entry name" value="Glyoxalase"/>
    <property type="match status" value="1"/>
</dbReference>
<proteinExistence type="predicted"/>
<dbReference type="EMBL" id="BMQL01000101">
    <property type="protein sequence ID" value="GGR40114.1"/>
    <property type="molecule type" value="Genomic_DNA"/>
</dbReference>
<dbReference type="InterPro" id="IPR029068">
    <property type="entry name" value="Glyas_Bleomycin-R_OHBP_Dase"/>
</dbReference>
<dbReference type="Gene3D" id="3.10.180.10">
    <property type="entry name" value="2,3-Dihydroxybiphenyl 1,2-Dioxygenase, domain 1"/>
    <property type="match status" value="1"/>
</dbReference>
<keyword evidence="3" id="KW-1185">Reference proteome</keyword>
<evidence type="ECO:0000259" key="1">
    <source>
        <dbReference type="PROSITE" id="PS51819"/>
    </source>
</evidence>
<dbReference type="RefSeq" id="WP_189093796.1">
    <property type="nucleotide sequence ID" value="NZ_BMQL01000101.1"/>
</dbReference>
<dbReference type="Proteomes" id="UP000603865">
    <property type="component" value="Unassembled WGS sequence"/>
</dbReference>
<reference evidence="2" key="1">
    <citation type="journal article" date="2014" name="Int. J. Syst. Evol. Microbiol.">
        <title>Complete genome sequence of Corynebacterium casei LMG S-19264T (=DSM 44701T), isolated from a smear-ripened cheese.</title>
        <authorList>
            <consortium name="US DOE Joint Genome Institute (JGI-PGF)"/>
            <person name="Walter F."/>
            <person name="Albersmeier A."/>
            <person name="Kalinowski J."/>
            <person name="Ruckert C."/>
        </authorList>
    </citation>
    <scope>NUCLEOTIDE SEQUENCE</scope>
    <source>
        <strain evidence="2">JCM 31311</strain>
    </source>
</reference>
<dbReference type="SUPFAM" id="SSF54593">
    <property type="entry name" value="Glyoxalase/Bleomycin resistance protein/Dihydroxybiphenyl dioxygenase"/>
    <property type="match status" value="1"/>
</dbReference>
<dbReference type="PROSITE" id="PS51819">
    <property type="entry name" value="VOC"/>
    <property type="match status" value="1"/>
</dbReference>
<gene>
    <name evidence="2" type="ORF">GCM10008957_55850</name>
</gene>
<feature type="domain" description="VOC" evidence="1">
    <location>
        <begin position="1"/>
        <end position="65"/>
    </location>
</feature>
<dbReference type="InterPro" id="IPR004360">
    <property type="entry name" value="Glyas_Fos-R_dOase_dom"/>
</dbReference>
<accession>A0A918KXF1</accession>
<dbReference type="InterPro" id="IPR037523">
    <property type="entry name" value="VOC_core"/>
</dbReference>
<name>A0A918KXF1_9DEIO</name>
<protein>
    <recommendedName>
        <fullName evidence="1">VOC domain-containing protein</fullName>
    </recommendedName>
</protein>
<sequence>MPQTDVSKDFGVGTALWFAVTDADAAHARMVTSGAEVVSPPQPGPFGRVFTVRDPDGYLLTFHQA</sequence>
<dbReference type="AlphaFoldDB" id="A0A918KXF1"/>
<reference evidence="2" key="2">
    <citation type="submission" date="2020-09" db="EMBL/GenBank/DDBJ databases">
        <authorList>
            <person name="Sun Q."/>
            <person name="Ohkuma M."/>
        </authorList>
    </citation>
    <scope>NUCLEOTIDE SEQUENCE</scope>
    <source>
        <strain evidence="2">JCM 31311</strain>
    </source>
</reference>
<evidence type="ECO:0000313" key="3">
    <source>
        <dbReference type="Proteomes" id="UP000603865"/>
    </source>
</evidence>
<comment type="caution">
    <text evidence="2">The sequence shown here is derived from an EMBL/GenBank/DDBJ whole genome shotgun (WGS) entry which is preliminary data.</text>
</comment>
<organism evidence="2 3">
    <name type="scientific">Deinococcus ruber</name>
    <dbReference type="NCBI Taxonomy" id="1848197"/>
    <lineage>
        <taxon>Bacteria</taxon>
        <taxon>Thermotogati</taxon>
        <taxon>Deinococcota</taxon>
        <taxon>Deinococci</taxon>
        <taxon>Deinococcales</taxon>
        <taxon>Deinococcaceae</taxon>
        <taxon>Deinococcus</taxon>
    </lineage>
</organism>
<evidence type="ECO:0000313" key="2">
    <source>
        <dbReference type="EMBL" id="GGR40114.1"/>
    </source>
</evidence>